<gene>
    <name evidence="5" type="ORF">C8N24_6349</name>
</gene>
<dbReference type="Proteomes" id="UP000278962">
    <property type="component" value="Unassembled WGS sequence"/>
</dbReference>
<evidence type="ECO:0000313" key="6">
    <source>
        <dbReference type="Proteomes" id="UP000278962"/>
    </source>
</evidence>
<dbReference type="InterPro" id="IPR050121">
    <property type="entry name" value="Cytochrome_P450_monoxygenase"/>
</dbReference>
<keyword evidence="4" id="KW-0503">Monooxygenase</keyword>
<evidence type="ECO:0000256" key="2">
    <source>
        <dbReference type="ARBA" id="ARBA00010617"/>
    </source>
</evidence>
<comment type="cofactor">
    <cofactor evidence="1 3">
        <name>heme</name>
        <dbReference type="ChEBI" id="CHEBI:30413"/>
    </cofactor>
</comment>
<evidence type="ECO:0000256" key="3">
    <source>
        <dbReference type="PIRSR" id="PIRSR602401-1"/>
    </source>
</evidence>
<organism evidence="5 6">
    <name type="scientific">Solirubrobacter pauli</name>
    <dbReference type="NCBI Taxonomy" id="166793"/>
    <lineage>
        <taxon>Bacteria</taxon>
        <taxon>Bacillati</taxon>
        <taxon>Actinomycetota</taxon>
        <taxon>Thermoleophilia</taxon>
        <taxon>Solirubrobacterales</taxon>
        <taxon>Solirubrobacteraceae</taxon>
        <taxon>Solirubrobacter</taxon>
    </lineage>
</organism>
<comment type="similarity">
    <text evidence="2 4">Belongs to the cytochrome P450 family.</text>
</comment>
<name>A0A660L2Z4_9ACTN</name>
<dbReference type="GO" id="GO:0020037">
    <property type="term" value="F:heme binding"/>
    <property type="evidence" value="ECO:0007669"/>
    <property type="project" value="InterPro"/>
</dbReference>
<dbReference type="InterPro" id="IPR002401">
    <property type="entry name" value="Cyt_P450_E_grp-I"/>
</dbReference>
<dbReference type="PANTHER" id="PTHR24305">
    <property type="entry name" value="CYTOCHROME P450"/>
    <property type="match status" value="1"/>
</dbReference>
<dbReference type="Pfam" id="PF00067">
    <property type="entry name" value="p450"/>
    <property type="match status" value="1"/>
</dbReference>
<dbReference type="GO" id="GO:0016705">
    <property type="term" value="F:oxidoreductase activity, acting on paired donors, with incorporation or reduction of molecular oxygen"/>
    <property type="evidence" value="ECO:0007669"/>
    <property type="project" value="InterPro"/>
</dbReference>
<dbReference type="OrthoDB" id="5290182at2"/>
<feature type="binding site" description="axial binding residue" evidence="3">
    <location>
        <position position="366"/>
    </location>
    <ligand>
        <name>heme</name>
        <dbReference type="ChEBI" id="CHEBI:30413"/>
    </ligand>
    <ligandPart>
        <name>Fe</name>
        <dbReference type="ChEBI" id="CHEBI:18248"/>
    </ligandPart>
</feature>
<proteinExistence type="inferred from homology"/>
<keyword evidence="4" id="KW-0560">Oxidoreductase</keyword>
<dbReference type="Gene3D" id="1.10.630.10">
    <property type="entry name" value="Cytochrome P450"/>
    <property type="match status" value="1"/>
</dbReference>
<dbReference type="SUPFAM" id="SSF48264">
    <property type="entry name" value="Cytochrome P450"/>
    <property type="match status" value="1"/>
</dbReference>
<dbReference type="EMBL" id="RBIL01000002">
    <property type="protein sequence ID" value="RKQ88307.1"/>
    <property type="molecule type" value="Genomic_DNA"/>
</dbReference>
<protein>
    <submittedName>
        <fullName evidence="5">Cytochrome P450</fullName>
    </submittedName>
</protein>
<dbReference type="GO" id="GO:0004497">
    <property type="term" value="F:monooxygenase activity"/>
    <property type="evidence" value="ECO:0007669"/>
    <property type="project" value="UniProtKB-KW"/>
</dbReference>
<evidence type="ECO:0000256" key="1">
    <source>
        <dbReference type="ARBA" id="ARBA00001971"/>
    </source>
</evidence>
<dbReference type="CDD" id="cd11053">
    <property type="entry name" value="CYP110-like"/>
    <property type="match status" value="1"/>
</dbReference>
<sequence>MLPAGPAYSTSLQTARWLARPIRFLEDNRRAFGDAFTVMFRGFRSPLVIVSSPAVIRALYGERGHRMPPGRQITLKPLVGARSLLLLEGPEHLERRRVMLPPFRGDRMRAYEPIMREASARALAAWPAGRPFAVHPSMQDITLDVILRAVFGVVDDARRARLHELLGSLLAATTSMSLQVQVLFGRTAPLEALQLRAREIDALLLEEIRARRAQPGEDICSLLVQAVFEDGSGMSDGEIRDQLMTLLMAGHETTATGLAWTLDLLVRHPDALERARSGDEAYLRAVVSESLRLRPVVPLAGRRLAVPLEADGLSLPAGTDVTPAMWLTHTRAADYPEPYAFRPERFLHDPPSTYTWIPFGGGVRRCIGAPFAELEMRVVLQEVLDRFDLRPANRTPEGIARRNVTFSPRHGTRVVATRR</sequence>
<dbReference type="GO" id="GO:0005506">
    <property type="term" value="F:iron ion binding"/>
    <property type="evidence" value="ECO:0007669"/>
    <property type="project" value="InterPro"/>
</dbReference>
<keyword evidence="3 4" id="KW-0479">Metal-binding</keyword>
<evidence type="ECO:0000313" key="5">
    <source>
        <dbReference type="EMBL" id="RKQ88307.1"/>
    </source>
</evidence>
<dbReference type="PANTHER" id="PTHR24305:SF166">
    <property type="entry name" value="CYTOCHROME P450 12A4, MITOCHONDRIAL-RELATED"/>
    <property type="match status" value="1"/>
</dbReference>
<dbReference type="InterPro" id="IPR017972">
    <property type="entry name" value="Cyt_P450_CS"/>
</dbReference>
<dbReference type="PRINTS" id="PR00385">
    <property type="entry name" value="P450"/>
</dbReference>
<dbReference type="InterPro" id="IPR001128">
    <property type="entry name" value="Cyt_P450"/>
</dbReference>
<accession>A0A660L2Z4</accession>
<comment type="caution">
    <text evidence="5">The sequence shown here is derived from an EMBL/GenBank/DDBJ whole genome shotgun (WGS) entry which is preliminary data.</text>
</comment>
<keyword evidence="3 4" id="KW-0349">Heme</keyword>
<evidence type="ECO:0000256" key="4">
    <source>
        <dbReference type="RuleBase" id="RU000461"/>
    </source>
</evidence>
<dbReference type="RefSeq" id="WP_121257711.1">
    <property type="nucleotide sequence ID" value="NZ_RBIL01000002.1"/>
</dbReference>
<dbReference type="AlphaFoldDB" id="A0A660L2Z4"/>
<keyword evidence="6" id="KW-1185">Reference proteome</keyword>
<keyword evidence="3 4" id="KW-0408">Iron</keyword>
<dbReference type="PRINTS" id="PR00463">
    <property type="entry name" value="EP450I"/>
</dbReference>
<reference evidence="5 6" key="1">
    <citation type="submission" date="2018-10" db="EMBL/GenBank/DDBJ databases">
        <title>Genomic Encyclopedia of Archaeal and Bacterial Type Strains, Phase II (KMG-II): from individual species to whole genera.</title>
        <authorList>
            <person name="Goeker M."/>
        </authorList>
    </citation>
    <scope>NUCLEOTIDE SEQUENCE [LARGE SCALE GENOMIC DNA]</scope>
    <source>
        <strain evidence="5 6">DSM 14954</strain>
    </source>
</reference>
<dbReference type="PROSITE" id="PS00086">
    <property type="entry name" value="CYTOCHROME_P450"/>
    <property type="match status" value="1"/>
</dbReference>
<dbReference type="InterPro" id="IPR036396">
    <property type="entry name" value="Cyt_P450_sf"/>
</dbReference>